<evidence type="ECO:0000256" key="5">
    <source>
        <dbReference type="SAM" id="MobiDB-lite"/>
    </source>
</evidence>
<keyword evidence="4 6" id="KW-0472">Membrane</keyword>
<evidence type="ECO:0000313" key="8">
    <source>
        <dbReference type="Proteomes" id="UP000799324"/>
    </source>
</evidence>
<dbReference type="PANTHER" id="PTHR15549:SF30">
    <property type="entry name" value="MID2 DOMAIN-CONTAINING PROTEIN"/>
    <property type="match status" value="1"/>
</dbReference>
<accession>A0A6A6SZM3</accession>
<evidence type="ECO:0000256" key="3">
    <source>
        <dbReference type="ARBA" id="ARBA00022989"/>
    </source>
</evidence>
<dbReference type="OrthoDB" id="5215637at2759"/>
<reference evidence="7" key="1">
    <citation type="journal article" date="2020" name="Stud. Mycol.">
        <title>101 Dothideomycetes genomes: a test case for predicting lifestyles and emergence of pathogens.</title>
        <authorList>
            <person name="Haridas S."/>
            <person name="Albert R."/>
            <person name="Binder M."/>
            <person name="Bloem J."/>
            <person name="Labutti K."/>
            <person name="Salamov A."/>
            <person name="Andreopoulos B."/>
            <person name="Baker S."/>
            <person name="Barry K."/>
            <person name="Bills G."/>
            <person name="Bluhm B."/>
            <person name="Cannon C."/>
            <person name="Castanera R."/>
            <person name="Culley D."/>
            <person name="Daum C."/>
            <person name="Ezra D."/>
            <person name="Gonzalez J."/>
            <person name="Henrissat B."/>
            <person name="Kuo A."/>
            <person name="Liang C."/>
            <person name="Lipzen A."/>
            <person name="Lutzoni F."/>
            <person name="Magnuson J."/>
            <person name="Mondo S."/>
            <person name="Nolan M."/>
            <person name="Ohm R."/>
            <person name="Pangilinan J."/>
            <person name="Park H.-J."/>
            <person name="Ramirez L."/>
            <person name="Alfaro M."/>
            <person name="Sun H."/>
            <person name="Tritt A."/>
            <person name="Yoshinaga Y."/>
            <person name="Zwiers L.-H."/>
            <person name="Turgeon B."/>
            <person name="Goodwin S."/>
            <person name="Spatafora J."/>
            <person name="Crous P."/>
            <person name="Grigoriev I."/>
        </authorList>
    </citation>
    <scope>NUCLEOTIDE SEQUENCE</scope>
    <source>
        <strain evidence="7">CBS 122681</strain>
    </source>
</reference>
<dbReference type="EMBL" id="MU004391">
    <property type="protein sequence ID" value="KAF2652912.1"/>
    <property type="molecule type" value="Genomic_DNA"/>
</dbReference>
<gene>
    <name evidence="7" type="ORF">K491DRAFT_680940</name>
</gene>
<evidence type="ECO:0000313" key="7">
    <source>
        <dbReference type="EMBL" id="KAF2652912.1"/>
    </source>
</evidence>
<feature type="region of interest" description="Disordered" evidence="5">
    <location>
        <begin position="204"/>
        <end position="225"/>
    </location>
</feature>
<evidence type="ECO:0008006" key="9">
    <source>
        <dbReference type="Google" id="ProtNLM"/>
    </source>
</evidence>
<dbReference type="Proteomes" id="UP000799324">
    <property type="component" value="Unassembled WGS sequence"/>
</dbReference>
<dbReference type="GO" id="GO:0071944">
    <property type="term" value="C:cell periphery"/>
    <property type="evidence" value="ECO:0007669"/>
    <property type="project" value="UniProtKB-ARBA"/>
</dbReference>
<protein>
    <recommendedName>
        <fullName evidence="9">Mid2 domain-containing protein</fullName>
    </recommendedName>
</protein>
<keyword evidence="3 6" id="KW-1133">Transmembrane helix</keyword>
<dbReference type="InterPro" id="IPR051694">
    <property type="entry name" value="Immunoregulatory_rcpt-like"/>
</dbReference>
<dbReference type="GO" id="GO:0016020">
    <property type="term" value="C:membrane"/>
    <property type="evidence" value="ECO:0007669"/>
    <property type="project" value="UniProtKB-SubCell"/>
</dbReference>
<evidence type="ECO:0000256" key="4">
    <source>
        <dbReference type="ARBA" id="ARBA00023136"/>
    </source>
</evidence>
<comment type="subcellular location">
    <subcellularLocation>
        <location evidence="1">Membrane</location>
        <topology evidence="1">Single-pass membrane protein</topology>
    </subcellularLocation>
</comment>
<keyword evidence="8" id="KW-1185">Reference proteome</keyword>
<organism evidence="7 8">
    <name type="scientific">Lophiostoma macrostomum CBS 122681</name>
    <dbReference type="NCBI Taxonomy" id="1314788"/>
    <lineage>
        <taxon>Eukaryota</taxon>
        <taxon>Fungi</taxon>
        <taxon>Dikarya</taxon>
        <taxon>Ascomycota</taxon>
        <taxon>Pezizomycotina</taxon>
        <taxon>Dothideomycetes</taxon>
        <taxon>Pleosporomycetidae</taxon>
        <taxon>Pleosporales</taxon>
        <taxon>Lophiostomataceae</taxon>
        <taxon>Lophiostoma</taxon>
    </lineage>
</organism>
<evidence type="ECO:0000256" key="2">
    <source>
        <dbReference type="ARBA" id="ARBA00022692"/>
    </source>
</evidence>
<dbReference type="AlphaFoldDB" id="A0A6A6SZM3"/>
<evidence type="ECO:0000256" key="1">
    <source>
        <dbReference type="ARBA" id="ARBA00004167"/>
    </source>
</evidence>
<evidence type="ECO:0000256" key="6">
    <source>
        <dbReference type="SAM" id="Phobius"/>
    </source>
</evidence>
<feature type="transmembrane region" description="Helical" evidence="6">
    <location>
        <begin position="229"/>
        <end position="252"/>
    </location>
</feature>
<proteinExistence type="predicted"/>
<keyword evidence="2 6" id="KW-0812">Transmembrane</keyword>
<name>A0A6A6SZM3_9PLEO</name>
<dbReference type="PANTHER" id="PTHR15549">
    <property type="entry name" value="PAIRED IMMUNOGLOBULIN-LIKE TYPE 2 RECEPTOR"/>
    <property type="match status" value="1"/>
</dbReference>
<sequence>MTSRTAASSVPLQQAFEPFESQLTTMLLRSFVHAVVITIPAVLGASATSCYWPGGDEAPDRVPCDPDAAASHCCKTTKDCLSNGLCIIDATEQTGVEYVRGACTDSSFRSDACPAVCLLNTQQNASAYDFRKNDVLIWECGVQGWAKPAAFCCESVGEGQACCSTTSITFSLPAASSGAYTGLPASWSATMTVTSLTGTAASGTVVTKTGPGNTDTTQPEPASSGNQGAVIGGAVGGAVGGIALIAGIVFVLMRRRKRNSAVEGEKALLQSTPGYGPEEAQELTYMGNEPTASKTVFEMHAPERTLPAELGSGIYASPQVYENAPQELPTDPLLR</sequence>